<name>A0A161MK09_TRIIF</name>
<proteinExistence type="predicted"/>
<evidence type="ECO:0000313" key="1">
    <source>
        <dbReference type="EMBL" id="JAS02496.1"/>
    </source>
</evidence>
<sequence>MKWKIEEGTTLAAYVAFTGKYMCLNKVCNIQDDPRFPLGTAVYENRPLSVLCIPAETPYDTTLAVFEYVKFEICDYCPRKCLETD</sequence>
<reference evidence="1" key="2">
    <citation type="journal article" date="2017" name="J. Med. Entomol.">
        <title>Transcriptome Analysis of the Triatoma infestans (Hemiptera: Reduviidae) Integument.</title>
        <authorList>
            <person name="Calderon-Fernandez G.M."/>
            <person name="Moriconi D.E."/>
            <person name="Dulbecco A.B."/>
            <person name="Juarez M.P."/>
        </authorList>
    </citation>
    <scope>NUCLEOTIDE SEQUENCE</scope>
    <source>
        <strain evidence="1">Int1</strain>
        <tissue evidence="1">Integument</tissue>
    </source>
</reference>
<dbReference type="EMBL" id="GEMB01000637">
    <property type="protein sequence ID" value="JAS02496.1"/>
    <property type="molecule type" value="Transcribed_RNA"/>
</dbReference>
<accession>A0A161MK09</accession>
<organism evidence="1">
    <name type="scientific">Triatoma infestans</name>
    <name type="common">Assassin bug</name>
    <dbReference type="NCBI Taxonomy" id="30076"/>
    <lineage>
        <taxon>Eukaryota</taxon>
        <taxon>Metazoa</taxon>
        <taxon>Ecdysozoa</taxon>
        <taxon>Arthropoda</taxon>
        <taxon>Hexapoda</taxon>
        <taxon>Insecta</taxon>
        <taxon>Pterygota</taxon>
        <taxon>Neoptera</taxon>
        <taxon>Paraneoptera</taxon>
        <taxon>Hemiptera</taxon>
        <taxon>Heteroptera</taxon>
        <taxon>Panheteroptera</taxon>
        <taxon>Cimicomorpha</taxon>
        <taxon>Reduviidae</taxon>
        <taxon>Triatominae</taxon>
        <taxon>Triatoma</taxon>
    </lineage>
</organism>
<dbReference type="AlphaFoldDB" id="A0A161MK09"/>
<protein>
    <submittedName>
        <fullName evidence="1">Camp and camp-inhibited cgmp 3-cyclic phosphodiesterase 10a</fullName>
    </submittedName>
</protein>
<reference evidence="1" key="1">
    <citation type="submission" date="2016-04" db="EMBL/GenBank/DDBJ databases">
        <authorList>
            <person name="Calderon-Fernandez G.M.Sr."/>
        </authorList>
    </citation>
    <scope>NUCLEOTIDE SEQUENCE</scope>
    <source>
        <strain evidence="1">Int1</strain>
        <tissue evidence="1">Integument</tissue>
    </source>
</reference>